<organism evidence="3 4">
    <name type="scientific">Riccia sorocarpa</name>
    <dbReference type="NCBI Taxonomy" id="122646"/>
    <lineage>
        <taxon>Eukaryota</taxon>
        <taxon>Viridiplantae</taxon>
        <taxon>Streptophyta</taxon>
        <taxon>Embryophyta</taxon>
        <taxon>Marchantiophyta</taxon>
        <taxon>Marchantiopsida</taxon>
        <taxon>Marchantiidae</taxon>
        <taxon>Marchantiales</taxon>
        <taxon>Ricciaceae</taxon>
        <taxon>Riccia</taxon>
    </lineage>
</organism>
<feature type="compositionally biased region" description="Polar residues" evidence="2">
    <location>
        <begin position="622"/>
        <end position="633"/>
    </location>
</feature>
<gene>
    <name evidence="3" type="ORF">R1sor_004356</name>
</gene>
<evidence type="ECO:0000313" key="3">
    <source>
        <dbReference type="EMBL" id="KAL3690705.1"/>
    </source>
</evidence>
<keyword evidence="1" id="KW-0175">Coiled coil</keyword>
<feature type="compositionally biased region" description="Basic and acidic residues" evidence="2">
    <location>
        <begin position="655"/>
        <end position="666"/>
    </location>
</feature>
<feature type="region of interest" description="Disordered" evidence="2">
    <location>
        <begin position="1"/>
        <end position="82"/>
    </location>
</feature>
<evidence type="ECO:0000313" key="4">
    <source>
        <dbReference type="Proteomes" id="UP001633002"/>
    </source>
</evidence>
<feature type="compositionally biased region" description="Basic residues" evidence="2">
    <location>
        <begin position="1"/>
        <end position="14"/>
    </location>
</feature>
<evidence type="ECO:0000256" key="2">
    <source>
        <dbReference type="SAM" id="MobiDB-lite"/>
    </source>
</evidence>
<feature type="region of interest" description="Disordered" evidence="2">
    <location>
        <begin position="613"/>
        <end position="633"/>
    </location>
</feature>
<proteinExistence type="predicted"/>
<accession>A0ABD3HGJ1</accession>
<reference evidence="3 4" key="1">
    <citation type="submission" date="2024-09" db="EMBL/GenBank/DDBJ databases">
        <title>Chromosome-scale assembly of Riccia sorocarpa.</title>
        <authorList>
            <person name="Paukszto L."/>
        </authorList>
    </citation>
    <scope>NUCLEOTIDE SEQUENCE [LARGE SCALE GENOMIC DNA]</scope>
    <source>
        <strain evidence="3">LP-2024</strain>
        <tissue evidence="3">Aerial parts of the thallus</tissue>
    </source>
</reference>
<protein>
    <submittedName>
        <fullName evidence="3">Uncharacterized protein</fullName>
    </submittedName>
</protein>
<feature type="coiled-coil region" evidence="1">
    <location>
        <begin position="138"/>
        <end position="437"/>
    </location>
</feature>
<dbReference type="EMBL" id="JBJQOH010000003">
    <property type="protein sequence ID" value="KAL3690705.1"/>
    <property type="molecule type" value="Genomic_DNA"/>
</dbReference>
<name>A0ABD3HGJ1_9MARC</name>
<feature type="region of interest" description="Disordered" evidence="2">
    <location>
        <begin position="655"/>
        <end position="677"/>
    </location>
</feature>
<dbReference type="Proteomes" id="UP001633002">
    <property type="component" value="Unassembled WGS sequence"/>
</dbReference>
<comment type="caution">
    <text evidence="3">The sequence shown here is derived from an EMBL/GenBank/DDBJ whole genome shotgun (WGS) entry which is preliminary data.</text>
</comment>
<feature type="compositionally biased region" description="Basic and acidic residues" evidence="2">
    <location>
        <begin position="24"/>
        <end position="37"/>
    </location>
</feature>
<keyword evidence="4" id="KW-1185">Reference proteome</keyword>
<sequence>MDKNKKKKARRKAKAAVAAANAGEHSEFDHSHGENHSGDQIPSLVAEESDFPHSSLLHSTSDMEPGKQENDPPALETPPLASEETQIFHRPLDDRLDGAADVDARDFGGGERLKLELYECRKKAEKMEMGFIIQMTRMQTLEQEKELAVRELQEALVIEKETADLLRDQLTYLQGHIAERDLLEVAELREKVHKLEQELVHAEEERRKLADENQRIISKEKEEGERVPELIKKIENLEQERGDLEEKQNRLKHEGKQMIVRMEQEGEKMEQLSRQMVLKMDTERQTLEQEIKQMSMKMEQEQQKLEKERLQMKAQLQQERLKLNEEHTQKTAHLTAEVEKLEKENRHIKQKLEQEREAFLHERNQLKAAGELERNTLEQEHLLMRERLNQEREQMEVEYKDKIEKLELDQENLEQNRRQITAKLTALDTQLEQLERESSVRERVFRDLATVTEVDASKNWESWRVYGKDPLAEAVAVAEEARIQRLAMAQTVDKLLAENVELMEKVNQQTVIISDLTKQMDADVKTSDVEGPLDDAHEVIWRPDMETQKKDSEIKDRIDGADSHFYQHSSGKPNGYSARGINGYIDGKSTHQSHFTSTGRYYEAAAAKPSKLKSVPEARTSIPDTSTSDAGRMSFESSESFTTLYEITEISDKDSSGTAELVKHPQESSVAPSKAPGRASSVIKAPVRFLSFVAGYISGADLVKD</sequence>
<evidence type="ECO:0000256" key="1">
    <source>
        <dbReference type="SAM" id="Coils"/>
    </source>
</evidence>
<dbReference type="AlphaFoldDB" id="A0ABD3HGJ1"/>